<evidence type="ECO:0000256" key="1">
    <source>
        <dbReference type="SAM" id="MobiDB-lite"/>
    </source>
</evidence>
<protein>
    <submittedName>
        <fullName evidence="2">Uncharacterized protein</fullName>
    </submittedName>
</protein>
<dbReference type="STRING" id="1925591.BI308_20380"/>
<gene>
    <name evidence="2" type="ORF">BI308_20380</name>
</gene>
<reference evidence="2" key="1">
    <citation type="submission" date="2016-10" db="EMBL/GenBank/DDBJ databases">
        <title>CRISPR-Cas defence system in Roseofilum reptotaenium: evidence of a bacteriophage-cyanobacterium arms race in the coral black band disease.</title>
        <authorList>
            <person name="Buerger P."/>
            <person name="Wood-Charlson E.M."/>
            <person name="Weynberg K.D."/>
            <person name="Willis B."/>
            <person name="Van Oppen M.J."/>
        </authorList>
    </citation>
    <scope>NUCLEOTIDE SEQUENCE [LARGE SCALE GENOMIC DNA]</scope>
    <source>
        <strain evidence="2">AO1-A</strain>
    </source>
</reference>
<organism evidence="2 3">
    <name type="scientific">Roseofilum reptotaenium AO1-A</name>
    <dbReference type="NCBI Taxonomy" id="1925591"/>
    <lineage>
        <taxon>Bacteria</taxon>
        <taxon>Bacillati</taxon>
        <taxon>Cyanobacteriota</taxon>
        <taxon>Cyanophyceae</taxon>
        <taxon>Desertifilales</taxon>
        <taxon>Desertifilaceae</taxon>
        <taxon>Roseofilum</taxon>
    </lineage>
</organism>
<dbReference type="Proteomes" id="UP000183940">
    <property type="component" value="Unassembled WGS sequence"/>
</dbReference>
<evidence type="ECO:0000313" key="2">
    <source>
        <dbReference type="EMBL" id="OJJ20751.1"/>
    </source>
</evidence>
<keyword evidence="3" id="KW-1185">Reference proteome</keyword>
<feature type="compositionally biased region" description="Low complexity" evidence="1">
    <location>
        <begin position="272"/>
        <end position="281"/>
    </location>
</feature>
<evidence type="ECO:0000313" key="3">
    <source>
        <dbReference type="Proteomes" id="UP000183940"/>
    </source>
</evidence>
<proteinExistence type="predicted"/>
<comment type="caution">
    <text evidence="2">The sequence shown here is derived from an EMBL/GenBank/DDBJ whole genome shotgun (WGS) entry which is preliminary data.</text>
</comment>
<feature type="region of interest" description="Disordered" evidence="1">
    <location>
        <begin position="264"/>
        <end position="336"/>
    </location>
</feature>
<dbReference type="EMBL" id="MLAW01000046">
    <property type="protein sequence ID" value="OJJ20751.1"/>
    <property type="molecule type" value="Genomic_DNA"/>
</dbReference>
<accession>A0A1L9QM66</accession>
<feature type="compositionally biased region" description="Low complexity" evidence="1">
    <location>
        <begin position="321"/>
        <end position="333"/>
    </location>
</feature>
<dbReference type="AlphaFoldDB" id="A0A1L9QM66"/>
<name>A0A1L9QM66_9CYAN</name>
<sequence length="358" mass="40445">MLYRALLPYQGWVVDADPESLNFILQHIDTIDEKGEFPDPTETADNIPIFTYTLKEQDASGPTGFEVVLNFLDAPGEFYEDIDSTSAETVKIFKASSTRNSGEIQDDDQNQDDQNQIDLNGIVDYLLSCDGIIFLLDPIRSKKDGKSYQSLLLKLFEEFKKRSQPENRIEGRLPQYMAFCLTKVDKEGIWEQLWTKVRHPDDKKEADEELMLAAKDLAKDVMGDLLFESLEHNYCVKNRYTFFPLASIGRYRDEKDKTWKEAVIDPDVSDTQSSQSAQSSQVTRYTTGFDPDAPSVGLNPTPSSTSSSIGGGGFASGNNAPKTPQSPSKPKPQINQDVKYEPFYVIEPIEWLINNFKK</sequence>